<feature type="domain" description="NAC" evidence="6">
    <location>
        <begin position="48"/>
        <end position="202"/>
    </location>
</feature>
<feature type="compositionally biased region" description="Polar residues" evidence="5">
    <location>
        <begin position="227"/>
        <end position="236"/>
    </location>
</feature>
<evidence type="ECO:0000256" key="2">
    <source>
        <dbReference type="ARBA" id="ARBA00023125"/>
    </source>
</evidence>
<evidence type="ECO:0000259" key="6">
    <source>
        <dbReference type="PROSITE" id="PS51005"/>
    </source>
</evidence>
<evidence type="ECO:0000256" key="5">
    <source>
        <dbReference type="SAM" id="MobiDB-lite"/>
    </source>
</evidence>
<gene>
    <name evidence="7" type="ORF">RJ641_007320</name>
</gene>
<comment type="caution">
    <text evidence="7">The sequence shown here is derived from an EMBL/GenBank/DDBJ whole genome shotgun (WGS) entry which is preliminary data.</text>
</comment>
<dbReference type="InterPro" id="IPR003441">
    <property type="entry name" value="NAC-dom"/>
</dbReference>
<dbReference type="GO" id="GO:0003677">
    <property type="term" value="F:DNA binding"/>
    <property type="evidence" value="ECO:0007669"/>
    <property type="project" value="UniProtKB-KW"/>
</dbReference>
<keyword evidence="8" id="KW-1185">Reference proteome</keyword>
<dbReference type="PANTHER" id="PTHR31719">
    <property type="entry name" value="NAC TRANSCRIPTION FACTOR 56"/>
    <property type="match status" value="1"/>
</dbReference>
<evidence type="ECO:0000256" key="4">
    <source>
        <dbReference type="ARBA" id="ARBA00023242"/>
    </source>
</evidence>
<dbReference type="Pfam" id="PF02365">
    <property type="entry name" value="NAM"/>
    <property type="match status" value="1"/>
</dbReference>
<keyword evidence="2" id="KW-0238">DNA-binding</keyword>
<feature type="region of interest" description="Disordered" evidence="5">
    <location>
        <begin position="207"/>
        <end position="236"/>
    </location>
</feature>
<dbReference type="PANTHER" id="PTHR31719:SF94">
    <property type="entry name" value="PROTEIN ATAF2"/>
    <property type="match status" value="1"/>
</dbReference>
<accession>A0AAN8V8K3</accession>
<proteinExistence type="predicted"/>
<dbReference type="AlphaFoldDB" id="A0AAN8V8K3"/>
<dbReference type="EMBL" id="JBAMMX010000015">
    <property type="protein sequence ID" value="KAK6925601.1"/>
    <property type="molecule type" value="Genomic_DNA"/>
</dbReference>
<dbReference type="Gene3D" id="2.170.150.80">
    <property type="entry name" value="NAC domain"/>
    <property type="match status" value="1"/>
</dbReference>
<evidence type="ECO:0000256" key="1">
    <source>
        <dbReference type="ARBA" id="ARBA00023015"/>
    </source>
</evidence>
<dbReference type="SUPFAM" id="SSF101941">
    <property type="entry name" value="NAC domain"/>
    <property type="match status" value="1"/>
</dbReference>
<name>A0AAN8V8K3_9MAGN</name>
<evidence type="ECO:0000256" key="3">
    <source>
        <dbReference type="ARBA" id="ARBA00023163"/>
    </source>
</evidence>
<dbReference type="Proteomes" id="UP001370490">
    <property type="component" value="Unassembled WGS sequence"/>
</dbReference>
<dbReference type="InterPro" id="IPR036093">
    <property type="entry name" value="NAC_dom_sf"/>
</dbReference>
<keyword evidence="1" id="KW-0805">Transcription regulation</keyword>
<organism evidence="7 8">
    <name type="scientific">Dillenia turbinata</name>
    <dbReference type="NCBI Taxonomy" id="194707"/>
    <lineage>
        <taxon>Eukaryota</taxon>
        <taxon>Viridiplantae</taxon>
        <taxon>Streptophyta</taxon>
        <taxon>Embryophyta</taxon>
        <taxon>Tracheophyta</taxon>
        <taxon>Spermatophyta</taxon>
        <taxon>Magnoliopsida</taxon>
        <taxon>eudicotyledons</taxon>
        <taxon>Gunneridae</taxon>
        <taxon>Pentapetalae</taxon>
        <taxon>Dilleniales</taxon>
        <taxon>Dilleniaceae</taxon>
        <taxon>Dillenia</taxon>
    </lineage>
</organism>
<keyword evidence="3" id="KW-0804">Transcription</keyword>
<dbReference type="GO" id="GO:0006355">
    <property type="term" value="P:regulation of DNA-templated transcription"/>
    <property type="evidence" value="ECO:0007669"/>
    <property type="project" value="InterPro"/>
</dbReference>
<sequence>MPQPGLEDQRNIINSQRITIPHPSQEDQSNIINDQPRTSLDLYYFNTLPPGYRFNPTESELIACYLKRKVFDLPLPRNKIISEDIYKWMPDQLLEHYKHVWPENEGYFFTPREKKYPNGQRPNRRAIEGYWKATGADRKIKCVGIIGYKRGLAYYIGKAPHGTKTDWIMHEYRLDPTMIPPNRRASGDMRLDDFVLCKIYKKSSEKVTEKQKKRAKLEKGDAELGESPSSIVSDSHSNSLNVANKNTINVPNPPEPHLQFIADGNTINATNPPESHLQYIANENTINSAHPPESHLQYIASETMINVANSPQSHLQYNYATLVPAPASAPTDPNSTSQLGNRYTFSIQPLCYTYQAPGPHNSNPMLQCVSNEQYLHLQPSWEFVGSNIFAGRNHFSPWDQCNDASDFKFDDQKQP</sequence>
<reference evidence="7 8" key="1">
    <citation type="submission" date="2023-12" db="EMBL/GenBank/DDBJ databases">
        <title>A high-quality genome assembly for Dillenia turbinata (Dilleniales).</title>
        <authorList>
            <person name="Chanderbali A."/>
        </authorList>
    </citation>
    <scope>NUCLEOTIDE SEQUENCE [LARGE SCALE GENOMIC DNA]</scope>
    <source>
        <strain evidence="7">LSX21</strain>
        <tissue evidence="7">Leaf</tissue>
    </source>
</reference>
<dbReference type="PROSITE" id="PS51005">
    <property type="entry name" value="NAC"/>
    <property type="match status" value="1"/>
</dbReference>
<keyword evidence="4" id="KW-0539">Nucleus</keyword>
<evidence type="ECO:0000313" key="7">
    <source>
        <dbReference type="EMBL" id="KAK6925601.1"/>
    </source>
</evidence>
<protein>
    <submittedName>
        <fullName evidence="7">NAC domain</fullName>
    </submittedName>
</protein>
<evidence type="ECO:0000313" key="8">
    <source>
        <dbReference type="Proteomes" id="UP001370490"/>
    </source>
</evidence>